<dbReference type="SUPFAM" id="SSF49899">
    <property type="entry name" value="Concanavalin A-like lectins/glucanases"/>
    <property type="match status" value="1"/>
</dbReference>
<proteinExistence type="predicted"/>
<protein>
    <recommendedName>
        <fullName evidence="3">Legume lectin domain-containing protein</fullName>
    </recommendedName>
</protein>
<feature type="domain" description="Legume lectin" evidence="3">
    <location>
        <begin position="1"/>
        <end position="36"/>
    </location>
</feature>
<keyword evidence="2" id="KW-0472">Membrane</keyword>
<dbReference type="Gene3D" id="2.60.120.200">
    <property type="match status" value="1"/>
</dbReference>
<evidence type="ECO:0000256" key="1">
    <source>
        <dbReference type="ARBA" id="ARBA00022734"/>
    </source>
</evidence>
<dbReference type="InterPro" id="IPR013320">
    <property type="entry name" value="ConA-like_dom_sf"/>
</dbReference>
<keyword evidence="2" id="KW-0812">Transmembrane</keyword>
<evidence type="ECO:0000313" key="4">
    <source>
        <dbReference type="EMBL" id="KAJ8485253.1"/>
    </source>
</evidence>
<comment type="caution">
    <text evidence="4">The sequence shown here is derived from an EMBL/GenBank/DDBJ whole genome shotgun (WGS) entry which is preliminary data.</text>
</comment>
<dbReference type="InterPro" id="IPR001220">
    <property type="entry name" value="Legume_lectin_dom"/>
</dbReference>
<accession>A0AAV8R2X8</accession>
<dbReference type="Pfam" id="PF00139">
    <property type="entry name" value="Lectin_legB"/>
    <property type="match status" value="1"/>
</dbReference>
<sequence>MDLSDVFLNEMYIGFCAATRELVERHHIHAWSFSNLNFYADDNLVTSDLPNFIPLAPQSIDNSRRHLIFSHSVAAMVLLMSILAATRVWMAVFHRTRKIQGNKEETNEEEAKQFVVEVCTLGRLKHRYLVGLRGWCRFR</sequence>
<dbReference type="Gene3D" id="3.30.200.20">
    <property type="entry name" value="Phosphorylase Kinase, domain 1"/>
    <property type="match status" value="1"/>
</dbReference>
<name>A0AAV8R2X8_ENSVE</name>
<evidence type="ECO:0000313" key="5">
    <source>
        <dbReference type="Proteomes" id="UP001222027"/>
    </source>
</evidence>
<evidence type="ECO:0000259" key="3">
    <source>
        <dbReference type="Pfam" id="PF00139"/>
    </source>
</evidence>
<organism evidence="4 5">
    <name type="scientific">Ensete ventricosum</name>
    <name type="common">Abyssinian banana</name>
    <name type="synonym">Musa ensete</name>
    <dbReference type="NCBI Taxonomy" id="4639"/>
    <lineage>
        <taxon>Eukaryota</taxon>
        <taxon>Viridiplantae</taxon>
        <taxon>Streptophyta</taxon>
        <taxon>Embryophyta</taxon>
        <taxon>Tracheophyta</taxon>
        <taxon>Spermatophyta</taxon>
        <taxon>Magnoliopsida</taxon>
        <taxon>Liliopsida</taxon>
        <taxon>Zingiberales</taxon>
        <taxon>Musaceae</taxon>
        <taxon>Ensete</taxon>
    </lineage>
</organism>
<keyword evidence="2" id="KW-1133">Transmembrane helix</keyword>
<dbReference type="EMBL" id="JAQQAF010000005">
    <property type="protein sequence ID" value="KAJ8485253.1"/>
    <property type="molecule type" value="Genomic_DNA"/>
</dbReference>
<feature type="transmembrane region" description="Helical" evidence="2">
    <location>
        <begin position="68"/>
        <end position="90"/>
    </location>
</feature>
<keyword evidence="1" id="KW-0430">Lectin</keyword>
<gene>
    <name evidence="4" type="ORF">OPV22_017738</name>
</gene>
<dbReference type="Proteomes" id="UP001222027">
    <property type="component" value="Unassembled WGS sequence"/>
</dbReference>
<keyword evidence="5" id="KW-1185">Reference proteome</keyword>
<dbReference type="GO" id="GO:0030246">
    <property type="term" value="F:carbohydrate binding"/>
    <property type="evidence" value="ECO:0007669"/>
    <property type="project" value="UniProtKB-KW"/>
</dbReference>
<evidence type="ECO:0000256" key="2">
    <source>
        <dbReference type="SAM" id="Phobius"/>
    </source>
</evidence>
<dbReference type="AlphaFoldDB" id="A0AAV8R2X8"/>
<reference evidence="4 5" key="1">
    <citation type="submission" date="2022-12" db="EMBL/GenBank/DDBJ databases">
        <title>Chromosome-scale assembly of the Ensete ventricosum genome.</title>
        <authorList>
            <person name="Dussert Y."/>
            <person name="Stocks J."/>
            <person name="Wendawek A."/>
            <person name="Woldeyes F."/>
            <person name="Nichols R.A."/>
            <person name="Borrell J.S."/>
        </authorList>
    </citation>
    <scope>NUCLEOTIDE SEQUENCE [LARGE SCALE GENOMIC DNA]</scope>
    <source>
        <strain evidence="5">cv. Maze</strain>
        <tissue evidence="4">Seeds</tissue>
    </source>
</reference>